<dbReference type="CDD" id="cd00041">
    <property type="entry name" value="CUB"/>
    <property type="match status" value="3"/>
</dbReference>
<gene>
    <name evidence="9" type="ORF">GSLYS_00020463001</name>
</gene>
<dbReference type="InterPro" id="IPR049883">
    <property type="entry name" value="NOTCH1_EGF-like"/>
</dbReference>
<dbReference type="PANTHER" id="PTHR46908">
    <property type="entry name" value="CUBILIN-LIKE PROTEIN"/>
    <property type="match status" value="1"/>
</dbReference>
<dbReference type="InterPro" id="IPR000859">
    <property type="entry name" value="CUB_dom"/>
</dbReference>
<proteinExistence type="predicted"/>
<feature type="domain" description="EGF-like" evidence="8">
    <location>
        <begin position="328"/>
        <end position="365"/>
    </location>
</feature>
<dbReference type="SMART" id="SM00042">
    <property type="entry name" value="CUB"/>
    <property type="match status" value="3"/>
</dbReference>
<dbReference type="InterPro" id="IPR001881">
    <property type="entry name" value="EGF-like_Ca-bd_dom"/>
</dbReference>
<dbReference type="SUPFAM" id="SSF57196">
    <property type="entry name" value="EGF/Laminin"/>
    <property type="match status" value="3"/>
</dbReference>
<dbReference type="Proteomes" id="UP001497497">
    <property type="component" value="Unassembled WGS sequence"/>
</dbReference>
<sequence>MGHVQLELGALVMLVIITICKGQTKTDVCGGHLSAQAGTVQTPNFPSNYPQQVTCMWTITVAEKQVITLRFHNFGVDIDDGVVFYDGDSTGNTVIADNLKGYWEESKITNFRIRTTGHNLLIIFTSNGASSGTGFSASYWAHACDPFTYGIDKCDKNCSCAQESTLYCNSSTSQCVCKNGWKSTSCDVDINECDDPNTCSDLYSLCFNTKGSYMCVCKTGLQLNATGHCLSTCIPEQNNCSNACGVIPTSQACGVTSTNPYIEQCYCPKGMQKNTSNSQSCVECSDMFYGENCKYKSSCSRQNTKSVNPVNGLCTCYLNWTSTDCTEDFNECSVNPCNATNSNCLNTIGSYQCRCRYGYENVNATFCDECGKTLTNSSGIISSPYYDNDFYSFSNQNNYEVCSWIISVESGVIIDLRFSEFSLYRGYHIPTGYVKIYDGSDVKAPLLGLFDGLNYHNGRLPPNHTRSSGNKMYIVRTAEYSYSYGFVASYTSHECKDFFFDTNCSTPCNCNKNNTDYCNSTTGQCICKPHWTSPDCAVDKNECLVDPLACPNYSDCKNLQPGFGCDCKMGMEKNAKGLCVYSSASSTLCTQRKCSHVCVKLKSTLEEKCYCPIGMVLVGDTCANCSNGSFGPECSLKCSCQENNTASCDPVTGQCFCLPGWTSDNCSQDVDECYFDLYVCPKDSSCRNLPGDYACECARSQGYENDGLKICKPINCSYILTEASGLITSPDYPNTYFNNANCSWRITVNEGNVITIRFEKFSIGLDRDYVVFYNGNSATSKVIGRYSGKIDSIPHIIRSNGNRMFITFISSSYWDKDGFKATYISHTCRSFTFGETCSEYCHCNSENYQFCDNIKGDCVCKPGWSGHTCFDDVDECLGTNNVLCPSNSDCANTQGSYTCKCHPGFVKNVSTGLCDGKYNL</sequence>
<feature type="domain" description="EGF-like" evidence="8">
    <location>
        <begin position="189"/>
        <end position="230"/>
    </location>
</feature>
<evidence type="ECO:0000256" key="6">
    <source>
        <dbReference type="SAM" id="SignalP"/>
    </source>
</evidence>
<feature type="signal peptide" evidence="6">
    <location>
        <begin position="1"/>
        <end position="22"/>
    </location>
</feature>
<dbReference type="SUPFAM" id="SSF49854">
    <property type="entry name" value="Spermadhesin, CUB domain"/>
    <property type="match status" value="3"/>
</dbReference>
<dbReference type="PROSITE" id="PS50026">
    <property type="entry name" value="EGF_3"/>
    <property type="match status" value="3"/>
</dbReference>
<accession>A0AAV2ILV4</accession>
<dbReference type="PROSITE" id="PS01180">
    <property type="entry name" value="CUB"/>
    <property type="match status" value="3"/>
</dbReference>
<feature type="domain" description="CUB" evidence="7">
    <location>
        <begin position="716"/>
        <end position="826"/>
    </location>
</feature>
<dbReference type="SMART" id="SM00179">
    <property type="entry name" value="EGF_CA"/>
    <property type="match status" value="5"/>
</dbReference>
<name>A0AAV2ILV4_LYMST</name>
<evidence type="ECO:0000256" key="3">
    <source>
        <dbReference type="ARBA" id="ARBA00022737"/>
    </source>
</evidence>
<evidence type="ECO:0000259" key="7">
    <source>
        <dbReference type="PROSITE" id="PS01180"/>
    </source>
</evidence>
<keyword evidence="2 6" id="KW-0732">Signal</keyword>
<evidence type="ECO:0008006" key="11">
    <source>
        <dbReference type="Google" id="ProtNLM"/>
    </source>
</evidence>
<dbReference type="InterPro" id="IPR000152">
    <property type="entry name" value="EGF-type_Asp/Asn_hydroxyl_site"/>
</dbReference>
<comment type="caution">
    <text evidence="9">The sequence shown here is derived from an EMBL/GenBank/DDBJ whole genome shotgun (WGS) entry which is preliminary data.</text>
</comment>
<reference evidence="9 10" key="1">
    <citation type="submission" date="2024-04" db="EMBL/GenBank/DDBJ databases">
        <authorList>
            <consortium name="Genoscope - CEA"/>
            <person name="William W."/>
        </authorList>
    </citation>
    <scope>NUCLEOTIDE SEQUENCE [LARGE SCALE GENOMIC DNA]</scope>
</reference>
<keyword evidence="10" id="KW-1185">Reference proteome</keyword>
<keyword evidence="3" id="KW-0677">Repeat</keyword>
<keyword evidence="1 5" id="KW-0245">EGF-like domain</keyword>
<feature type="domain" description="CUB" evidence="7">
    <location>
        <begin position="29"/>
        <end position="142"/>
    </location>
</feature>
<dbReference type="PROSITE" id="PS00010">
    <property type="entry name" value="ASX_HYDROXYL"/>
    <property type="match status" value="3"/>
</dbReference>
<evidence type="ECO:0000256" key="1">
    <source>
        <dbReference type="ARBA" id="ARBA00022536"/>
    </source>
</evidence>
<dbReference type="AlphaFoldDB" id="A0AAV2ILV4"/>
<dbReference type="InterPro" id="IPR052129">
    <property type="entry name" value="Spermadhesin-Link_domain"/>
</dbReference>
<feature type="domain" description="EGF-like" evidence="8">
    <location>
        <begin position="872"/>
        <end position="911"/>
    </location>
</feature>
<feature type="chain" id="PRO_5043763424" description="Cubilin" evidence="6">
    <location>
        <begin position="23"/>
        <end position="920"/>
    </location>
</feature>
<dbReference type="Pfam" id="PF00431">
    <property type="entry name" value="CUB"/>
    <property type="match status" value="3"/>
</dbReference>
<dbReference type="FunFam" id="2.60.120.290:FF:000005">
    <property type="entry name" value="Procollagen C-endopeptidase enhancer 1"/>
    <property type="match status" value="1"/>
</dbReference>
<dbReference type="SMART" id="SM00181">
    <property type="entry name" value="EGF"/>
    <property type="match status" value="10"/>
</dbReference>
<dbReference type="GO" id="GO:0005509">
    <property type="term" value="F:calcium ion binding"/>
    <property type="evidence" value="ECO:0007669"/>
    <property type="project" value="InterPro"/>
</dbReference>
<protein>
    <recommendedName>
        <fullName evidence="11">Cubilin</fullName>
    </recommendedName>
</protein>
<dbReference type="Pfam" id="PF07645">
    <property type="entry name" value="EGF_CA"/>
    <property type="match status" value="4"/>
</dbReference>
<comment type="caution">
    <text evidence="5">Lacks conserved residue(s) required for the propagation of feature annotation.</text>
</comment>
<evidence type="ECO:0000313" key="9">
    <source>
        <dbReference type="EMBL" id="CAL1547138.1"/>
    </source>
</evidence>
<evidence type="ECO:0000259" key="8">
    <source>
        <dbReference type="PROSITE" id="PS50026"/>
    </source>
</evidence>
<dbReference type="PANTHER" id="PTHR46908:SF8">
    <property type="entry name" value="C-TYPE LECTIN DOMAIN-CONTAINING PROTEIN"/>
    <property type="match status" value="1"/>
</dbReference>
<dbReference type="FunFam" id="2.10.25.10:FF:000038">
    <property type="entry name" value="Fibrillin 2"/>
    <property type="match status" value="1"/>
</dbReference>
<keyword evidence="4" id="KW-1015">Disulfide bond</keyword>
<dbReference type="InterPro" id="IPR035914">
    <property type="entry name" value="Sperma_CUB_dom_sf"/>
</dbReference>
<dbReference type="PRINTS" id="PR00011">
    <property type="entry name" value="EGFLAMININ"/>
</dbReference>
<evidence type="ECO:0000313" key="10">
    <source>
        <dbReference type="Proteomes" id="UP001497497"/>
    </source>
</evidence>
<dbReference type="PROSITE" id="PS01187">
    <property type="entry name" value="EGF_CA"/>
    <property type="match status" value="5"/>
</dbReference>
<organism evidence="9 10">
    <name type="scientific">Lymnaea stagnalis</name>
    <name type="common">Great pond snail</name>
    <name type="synonym">Helix stagnalis</name>
    <dbReference type="NCBI Taxonomy" id="6523"/>
    <lineage>
        <taxon>Eukaryota</taxon>
        <taxon>Metazoa</taxon>
        <taxon>Spiralia</taxon>
        <taxon>Lophotrochozoa</taxon>
        <taxon>Mollusca</taxon>
        <taxon>Gastropoda</taxon>
        <taxon>Heterobranchia</taxon>
        <taxon>Euthyneura</taxon>
        <taxon>Panpulmonata</taxon>
        <taxon>Hygrophila</taxon>
        <taxon>Lymnaeoidea</taxon>
        <taxon>Lymnaeidae</taxon>
        <taxon>Lymnaea</taxon>
    </lineage>
</organism>
<dbReference type="EMBL" id="CAXITT010000906">
    <property type="protein sequence ID" value="CAL1547138.1"/>
    <property type="molecule type" value="Genomic_DNA"/>
</dbReference>
<dbReference type="InterPro" id="IPR018097">
    <property type="entry name" value="EGF_Ca-bd_CS"/>
</dbReference>
<evidence type="ECO:0000256" key="5">
    <source>
        <dbReference type="PROSITE-ProRule" id="PRU00076"/>
    </source>
</evidence>
<dbReference type="CDD" id="cd00054">
    <property type="entry name" value="EGF_CA"/>
    <property type="match status" value="2"/>
</dbReference>
<dbReference type="Gene3D" id="2.60.120.290">
    <property type="entry name" value="Spermadhesin, CUB domain"/>
    <property type="match status" value="3"/>
</dbReference>
<feature type="domain" description="CUB" evidence="7">
    <location>
        <begin position="370"/>
        <end position="493"/>
    </location>
</feature>
<dbReference type="Gene3D" id="2.10.25.10">
    <property type="entry name" value="Laminin"/>
    <property type="match status" value="3"/>
</dbReference>
<dbReference type="InterPro" id="IPR000742">
    <property type="entry name" value="EGF"/>
</dbReference>
<evidence type="ECO:0000256" key="4">
    <source>
        <dbReference type="ARBA" id="ARBA00023157"/>
    </source>
</evidence>
<dbReference type="Gene3D" id="2.170.300.10">
    <property type="entry name" value="Tie2 ligand-binding domain superfamily"/>
    <property type="match status" value="1"/>
</dbReference>
<evidence type="ECO:0000256" key="2">
    <source>
        <dbReference type="ARBA" id="ARBA00022729"/>
    </source>
</evidence>